<dbReference type="Proteomes" id="UP000284476">
    <property type="component" value="Unassembled WGS sequence"/>
</dbReference>
<reference evidence="1 2" key="1">
    <citation type="submission" date="2019-01" db="EMBL/GenBank/DDBJ databases">
        <title>Sinorhodobacter populi sp. nov. isolated from the symptomatic bark tissue of Populus euramericana canker.</title>
        <authorList>
            <person name="Xu G."/>
        </authorList>
    </citation>
    <scope>NUCLEOTIDE SEQUENCE [LARGE SCALE GENOMIC DNA]</scope>
    <source>
        <strain evidence="1 2">SK2B-1</strain>
    </source>
</reference>
<evidence type="ECO:0000313" key="2">
    <source>
        <dbReference type="Proteomes" id="UP000284476"/>
    </source>
</evidence>
<protein>
    <recommendedName>
        <fullName evidence="3">Growth inhibitor PemK</fullName>
    </recommendedName>
</protein>
<reference evidence="1 2" key="2">
    <citation type="submission" date="2019-01" db="EMBL/GenBank/DDBJ databases">
        <authorList>
            <person name="Li Y."/>
        </authorList>
    </citation>
    <scope>NUCLEOTIDE SEQUENCE [LARGE SCALE GENOMIC DNA]</scope>
    <source>
        <strain evidence="1 2">SK2B-1</strain>
    </source>
</reference>
<dbReference type="EMBL" id="SAUZ01000004">
    <property type="protein sequence ID" value="RWR23089.1"/>
    <property type="molecule type" value="Genomic_DNA"/>
</dbReference>
<sequence>MTDSQQPDLGDVWVYPFLWSREAARGETEGRKERPVSLLLLSRNAKGEVETLLAPITSQPSEGNAFAVEVPEIEKRRAGLDQTIRLWVIADEVNTDIPAKSYYFEPGNRIGGFSKPFVKKVQAVLIEAVRARKLRQTPRR</sequence>
<comment type="caution">
    <text evidence="1">The sequence shown here is derived from an EMBL/GenBank/DDBJ whole genome shotgun (WGS) entry which is preliminary data.</text>
</comment>
<dbReference type="RefSeq" id="WP_128208073.1">
    <property type="nucleotide sequence ID" value="NZ_JBHRSO010000013.1"/>
</dbReference>
<name>A0A443JRH1_9RHOB</name>
<accession>A0A443JRH1</accession>
<dbReference type="AlphaFoldDB" id="A0A443JRH1"/>
<gene>
    <name evidence="1" type="ORF">D2T30_05565</name>
</gene>
<proteinExistence type="predicted"/>
<evidence type="ECO:0000313" key="1">
    <source>
        <dbReference type="EMBL" id="RWR23089.1"/>
    </source>
</evidence>
<organism evidence="1 2">
    <name type="scientific">Paenirhodobacter populi</name>
    <dbReference type="NCBI Taxonomy" id="2306993"/>
    <lineage>
        <taxon>Bacteria</taxon>
        <taxon>Pseudomonadati</taxon>
        <taxon>Pseudomonadota</taxon>
        <taxon>Alphaproteobacteria</taxon>
        <taxon>Rhodobacterales</taxon>
        <taxon>Rhodobacter group</taxon>
        <taxon>Paenirhodobacter</taxon>
    </lineage>
</organism>
<evidence type="ECO:0008006" key="3">
    <source>
        <dbReference type="Google" id="ProtNLM"/>
    </source>
</evidence>